<evidence type="ECO:0008006" key="5">
    <source>
        <dbReference type="Google" id="ProtNLM"/>
    </source>
</evidence>
<dbReference type="Proteomes" id="UP000008068">
    <property type="component" value="Unassembled WGS sequence"/>
</dbReference>
<dbReference type="EMBL" id="GL379912">
    <property type="protein sequence ID" value="EGT34366.1"/>
    <property type="molecule type" value="Genomic_DNA"/>
</dbReference>
<keyword evidence="4" id="KW-1185">Reference proteome</keyword>
<organism evidence="4">
    <name type="scientific">Caenorhabditis brenneri</name>
    <name type="common">Nematode worm</name>
    <dbReference type="NCBI Taxonomy" id="135651"/>
    <lineage>
        <taxon>Eukaryota</taxon>
        <taxon>Metazoa</taxon>
        <taxon>Ecdysozoa</taxon>
        <taxon>Nematoda</taxon>
        <taxon>Chromadorea</taxon>
        <taxon>Rhabditida</taxon>
        <taxon>Rhabditina</taxon>
        <taxon>Rhabditomorpha</taxon>
        <taxon>Rhabditoidea</taxon>
        <taxon>Rhabditidae</taxon>
        <taxon>Peloderinae</taxon>
        <taxon>Caenorhabditis</taxon>
    </lineage>
</organism>
<evidence type="ECO:0000259" key="1">
    <source>
        <dbReference type="Pfam" id="PF01827"/>
    </source>
</evidence>
<accession>G0NN13</accession>
<gene>
    <name evidence="3" type="ORF">CAEBREN_13641</name>
</gene>
<reference evidence="4" key="1">
    <citation type="submission" date="2011-07" db="EMBL/GenBank/DDBJ databases">
        <authorList>
            <consortium name="Caenorhabditis brenneri Sequencing and Analysis Consortium"/>
            <person name="Wilson R.K."/>
        </authorList>
    </citation>
    <scope>NUCLEOTIDE SEQUENCE [LARGE SCALE GENOMIC DNA]</scope>
    <source>
        <strain evidence="4">PB2801</strain>
    </source>
</reference>
<sequence length="411" mass="48380">MAEFFCKTAEHVRANPIAVKYYIFYEATNNQPIWTSYKNMCRRFGSDLMDYQEFEFWFMRFSRGDFDMDYDLSKDPKKRGLRDLPLEILEKIAKNHLTSIEKKMLGKVSKYYQAVVGLWDPGFQYIYLEINNDYSILWLDRYQIQYHPSTRTHPLYGVIDGVSVLYSDNQREEIDYSTHSEEALRDLAPILANSKLKLEKLYFQFNTSFRLMNTESIENKFKNLQQKIFTKSLQIDASASQEELSIIPYLDPDSLEEITLELQTVIYSSEQDLKNRLIPLGLLAQCQNAVNFSITINGDPGWFPVENFVNCKNIRVILTNSMENRWTTKHVHKWRKILLEPTTLLTSVRLAGQSSFKVANFRKRIAAVSEAVPHGFEQRRIPIPGTNEYWSIKYLYTRDNFLDIIFERDLK</sequence>
<evidence type="ECO:0000259" key="2">
    <source>
        <dbReference type="Pfam" id="PF17906"/>
    </source>
</evidence>
<dbReference type="Pfam" id="PF17906">
    <property type="entry name" value="HTH_48"/>
    <property type="match status" value="1"/>
</dbReference>
<evidence type="ECO:0000313" key="3">
    <source>
        <dbReference type="EMBL" id="EGT34366.1"/>
    </source>
</evidence>
<evidence type="ECO:0000313" key="4">
    <source>
        <dbReference type="Proteomes" id="UP000008068"/>
    </source>
</evidence>
<dbReference type="HOGENOM" id="CLU_030831_3_3_1"/>
<feature type="domain" description="DUF38" evidence="1">
    <location>
        <begin position="214"/>
        <end position="343"/>
    </location>
</feature>
<dbReference type="OMA" id="HPSTRTH"/>
<dbReference type="InterPro" id="IPR002900">
    <property type="entry name" value="DUF38/FTH_CAE_spp"/>
</dbReference>
<dbReference type="OrthoDB" id="5903366at2759"/>
<dbReference type="Pfam" id="PF01827">
    <property type="entry name" value="FTH"/>
    <property type="match status" value="1"/>
</dbReference>
<dbReference type="AlphaFoldDB" id="G0NN13"/>
<name>G0NN13_CAEBE</name>
<dbReference type="InterPro" id="IPR041426">
    <property type="entry name" value="Mos1_HTH"/>
</dbReference>
<protein>
    <recommendedName>
        <fullName evidence="5">Mos1 transposase HTH domain-containing protein</fullName>
    </recommendedName>
</protein>
<proteinExistence type="predicted"/>
<feature type="domain" description="Mos1 transposase HTH" evidence="2">
    <location>
        <begin position="16"/>
        <end position="65"/>
    </location>
</feature>
<dbReference type="eggNOG" id="ENOG502TFDS">
    <property type="taxonomic scope" value="Eukaryota"/>
</dbReference>
<dbReference type="InParanoid" id="G0NN13"/>